<dbReference type="PATRIC" id="fig|991778.3.peg.2634"/>
<dbReference type="AlphaFoldDB" id="F2ARZ1"/>
<evidence type="ECO:0000313" key="1">
    <source>
        <dbReference type="EMBL" id="EGF27555.1"/>
    </source>
</evidence>
<gene>
    <name evidence="1" type="ORF">RBWH47_04176</name>
</gene>
<comment type="caution">
    <text evidence="1">The sequence shown here is derived from an EMBL/GenBank/DDBJ whole genome shotgun (WGS) entry which is preliminary data.</text>
</comment>
<name>F2ARZ1_RHOBT</name>
<dbReference type="Proteomes" id="UP000006222">
    <property type="component" value="Unassembled WGS sequence"/>
</dbReference>
<proteinExistence type="predicted"/>
<dbReference type="EMBL" id="AFAR01000137">
    <property type="protein sequence ID" value="EGF27555.1"/>
    <property type="molecule type" value="Genomic_DNA"/>
</dbReference>
<sequence length="41" mass="4440">MSVATDDTVRSLQSLRLVQSAESFGSIDQPMDWVLRNAASG</sequence>
<protein>
    <submittedName>
        <fullName evidence="1">Uncharacterized protein</fullName>
    </submittedName>
</protein>
<organism evidence="1 2">
    <name type="scientific">Rhodopirellula baltica WH47</name>
    <dbReference type="NCBI Taxonomy" id="991778"/>
    <lineage>
        <taxon>Bacteria</taxon>
        <taxon>Pseudomonadati</taxon>
        <taxon>Planctomycetota</taxon>
        <taxon>Planctomycetia</taxon>
        <taxon>Pirellulales</taxon>
        <taxon>Pirellulaceae</taxon>
        <taxon>Rhodopirellula</taxon>
    </lineage>
</organism>
<accession>F2ARZ1</accession>
<evidence type="ECO:0000313" key="2">
    <source>
        <dbReference type="Proteomes" id="UP000006222"/>
    </source>
</evidence>
<reference evidence="1 2" key="1">
    <citation type="journal article" date="2013" name="Mar. Genomics">
        <title>Expression of sulfatases in Rhodopirellula baltica and the diversity of sulfatases in the genus Rhodopirellula.</title>
        <authorList>
            <person name="Wegner C.E."/>
            <person name="Richter-Heitmann T."/>
            <person name="Klindworth A."/>
            <person name="Klockow C."/>
            <person name="Richter M."/>
            <person name="Achstetter T."/>
            <person name="Glockner F.O."/>
            <person name="Harder J."/>
        </authorList>
    </citation>
    <scope>NUCLEOTIDE SEQUENCE [LARGE SCALE GENOMIC DNA]</scope>
    <source>
        <strain evidence="1 2">WH47</strain>
    </source>
</reference>